<dbReference type="Proteomes" id="UP001076464">
    <property type="component" value="Unassembled WGS sequence"/>
</dbReference>
<dbReference type="EMBL" id="JAPPUY010000004">
    <property type="protein sequence ID" value="MCY4746453.1"/>
    <property type="molecule type" value="Genomic_DNA"/>
</dbReference>
<evidence type="ECO:0000313" key="1">
    <source>
        <dbReference type="EMBL" id="MCY4746453.1"/>
    </source>
</evidence>
<protein>
    <submittedName>
        <fullName evidence="1">Uncharacterized protein</fullName>
    </submittedName>
</protein>
<evidence type="ECO:0000313" key="2">
    <source>
        <dbReference type="Proteomes" id="UP001076464"/>
    </source>
</evidence>
<organism evidence="1 2">
    <name type="scientific">Roseateles hydrophilus</name>
    <dbReference type="NCBI Taxonomy" id="2975054"/>
    <lineage>
        <taxon>Bacteria</taxon>
        <taxon>Pseudomonadati</taxon>
        <taxon>Pseudomonadota</taxon>
        <taxon>Betaproteobacteria</taxon>
        <taxon>Burkholderiales</taxon>
        <taxon>Sphaerotilaceae</taxon>
        <taxon>Roseateles</taxon>
    </lineage>
</organism>
<reference evidence="1" key="1">
    <citation type="submission" date="2022-08" db="EMBL/GenBank/DDBJ databases">
        <title>Genome sequencing of Pelomonas sp. UHG3.</title>
        <authorList>
            <person name="So Y."/>
        </authorList>
    </citation>
    <scope>NUCLEOTIDE SEQUENCE</scope>
    <source>
        <strain evidence="1">UHG3</strain>
    </source>
</reference>
<sequence>MKLAQAELEMMVPQRGRLWVSVMRGWADDGERRPLTASLLGSRGEDRLIWQLDKVRVKVRDGQIMVLGYEDLGTHYKSPKLFPQVWWCDPVREAVDDAEARAKARFPPTAGKGKPRAVPAPDIDPRGMVPAWVHDVPPGGPP</sequence>
<name>A0ACC6CDC2_9BURK</name>
<comment type="caution">
    <text evidence="1">The sequence shown here is derived from an EMBL/GenBank/DDBJ whole genome shotgun (WGS) entry which is preliminary data.</text>
</comment>
<keyword evidence="2" id="KW-1185">Reference proteome</keyword>
<accession>A0ACC6CDC2</accession>
<proteinExistence type="predicted"/>
<gene>
    <name evidence="1" type="ORF">NYO99_15830</name>
</gene>